<feature type="region of interest" description="Disordered" evidence="2">
    <location>
        <begin position="87"/>
        <end position="149"/>
    </location>
</feature>
<dbReference type="SUPFAM" id="SSF53720">
    <property type="entry name" value="ALDH-like"/>
    <property type="match status" value="1"/>
</dbReference>
<dbReference type="InterPro" id="IPR015590">
    <property type="entry name" value="Aldehyde_DH_dom"/>
</dbReference>
<evidence type="ECO:0000313" key="5">
    <source>
        <dbReference type="Proteomes" id="UP000185596"/>
    </source>
</evidence>
<feature type="domain" description="Aldehyde dehydrogenase" evidence="3">
    <location>
        <begin position="2"/>
        <end position="88"/>
    </location>
</feature>
<name>A0A1Q8CTJ2_9PSEU</name>
<gene>
    <name evidence="4" type="ORF">BU204_10675</name>
</gene>
<dbReference type="GO" id="GO:0009450">
    <property type="term" value="P:gamma-aminobutyric acid catabolic process"/>
    <property type="evidence" value="ECO:0007669"/>
    <property type="project" value="TreeGrafter"/>
</dbReference>
<evidence type="ECO:0000256" key="2">
    <source>
        <dbReference type="SAM" id="MobiDB-lite"/>
    </source>
</evidence>
<organism evidence="4 5">
    <name type="scientific">Actinophytocola xanthii</name>
    <dbReference type="NCBI Taxonomy" id="1912961"/>
    <lineage>
        <taxon>Bacteria</taxon>
        <taxon>Bacillati</taxon>
        <taxon>Actinomycetota</taxon>
        <taxon>Actinomycetes</taxon>
        <taxon>Pseudonocardiales</taxon>
        <taxon>Pseudonocardiaceae</taxon>
    </lineage>
</organism>
<sequence>MLGGHRIDCPGFYYPATVLTGVPRDSALATEEVFGPVAPIIPIAGDDAVAVANATELGLAVYVYTRDLSRGLRVAERLEVGMVGLNRGWCPTLPRRSAASSSPVSAARAASTESTSTSTPPTSRRPGDLTGGAAGEDFRSPPWCDQNYS</sequence>
<dbReference type="STRING" id="1912961.BU204_10675"/>
<accession>A0A1Q8CTJ2</accession>
<evidence type="ECO:0000259" key="3">
    <source>
        <dbReference type="Pfam" id="PF00171"/>
    </source>
</evidence>
<dbReference type="AlphaFoldDB" id="A0A1Q8CTJ2"/>
<dbReference type="InterPro" id="IPR016163">
    <property type="entry name" value="Ald_DH_C"/>
</dbReference>
<dbReference type="PANTHER" id="PTHR43353:SF5">
    <property type="entry name" value="SUCCINATE-SEMIALDEHYDE DEHYDROGENASE, MITOCHONDRIAL"/>
    <property type="match status" value="1"/>
</dbReference>
<dbReference type="PANTHER" id="PTHR43353">
    <property type="entry name" value="SUCCINATE-SEMIALDEHYDE DEHYDROGENASE, MITOCHONDRIAL"/>
    <property type="match status" value="1"/>
</dbReference>
<dbReference type="GO" id="GO:0004777">
    <property type="term" value="F:succinate-semialdehyde dehydrogenase (NAD+) activity"/>
    <property type="evidence" value="ECO:0007669"/>
    <property type="project" value="TreeGrafter"/>
</dbReference>
<keyword evidence="5" id="KW-1185">Reference proteome</keyword>
<comment type="caution">
    <text evidence="4">The sequence shown here is derived from an EMBL/GenBank/DDBJ whole genome shotgun (WGS) entry which is preliminary data.</text>
</comment>
<proteinExistence type="predicted"/>
<evidence type="ECO:0000256" key="1">
    <source>
        <dbReference type="ARBA" id="ARBA00023002"/>
    </source>
</evidence>
<keyword evidence="1" id="KW-0560">Oxidoreductase</keyword>
<dbReference type="Proteomes" id="UP000185596">
    <property type="component" value="Unassembled WGS sequence"/>
</dbReference>
<dbReference type="Pfam" id="PF00171">
    <property type="entry name" value="Aldedh"/>
    <property type="match status" value="1"/>
</dbReference>
<feature type="compositionally biased region" description="Low complexity" evidence="2">
    <location>
        <begin position="94"/>
        <end position="124"/>
    </location>
</feature>
<dbReference type="InterPro" id="IPR050740">
    <property type="entry name" value="Aldehyde_DH_Superfamily"/>
</dbReference>
<dbReference type="EMBL" id="MSIE01000015">
    <property type="protein sequence ID" value="OLF17667.1"/>
    <property type="molecule type" value="Genomic_DNA"/>
</dbReference>
<dbReference type="InterPro" id="IPR016161">
    <property type="entry name" value="Ald_DH/histidinol_DH"/>
</dbReference>
<protein>
    <recommendedName>
        <fullName evidence="3">Aldehyde dehydrogenase domain-containing protein</fullName>
    </recommendedName>
</protein>
<dbReference type="Gene3D" id="3.40.309.10">
    <property type="entry name" value="Aldehyde Dehydrogenase, Chain A, domain 2"/>
    <property type="match status" value="1"/>
</dbReference>
<reference evidence="4 5" key="1">
    <citation type="submission" date="2016-12" db="EMBL/GenBank/DDBJ databases">
        <title>The draft genome sequence of Actinophytocola sp. 11-183.</title>
        <authorList>
            <person name="Wang W."/>
            <person name="Yuan L."/>
        </authorList>
    </citation>
    <scope>NUCLEOTIDE SEQUENCE [LARGE SCALE GENOMIC DNA]</scope>
    <source>
        <strain evidence="4 5">11-183</strain>
    </source>
</reference>
<evidence type="ECO:0000313" key="4">
    <source>
        <dbReference type="EMBL" id="OLF17667.1"/>
    </source>
</evidence>